<evidence type="ECO:0000256" key="6">
    <source>
        <dbReference type="ARBA" id="ARBA00022723"/>
    </source>
</evidence>
<keyword evidence="3 10" id="KW-0004">4Fe-4S</keyword>
<comment type="domain">
    <text evidence="10">The twin Cx2C motifs are involved in the recognition by the mitochondrial MIA40-ERV1 disulfide relay system. The formation of 2 disulfide bonds in the Cx2C motifs through dithiol/disulfide exchange reactions effectively traps the protein in the mitochondrial intermembrane space.</text>
</comment>
<dbReference type="EnsemblMetazoa" id="XM_779211">
    <property type="protein sequence ID" value="XP_784304"/>
    <property type="gene ID" value="LOC579077"/>
</dbReference>
<dbReference type="GO" id="GO:0005758">
    <property type="term" value="C:mitochondrial intermembrane space"/>
    <property type="evidence" value="ECO:0007669"/>
    <property type="project" value="UniProtKB-SubCell"/>
</dbReference>
<comment type="cofactor">
    <cofactor evidence="10">
        <name>[2Fe-2S] cluster</name>
        <dbReference type="ChEBI" id="CHEBI:190135"/>
    </cofactor>
</comment>
<feature type="domain" description="Anamorsin C-terminal" evidence="11">
    <location>
        <begin position="283"/>
        <end position="320"/>
    </location>
</feature>
<dbReference type="GO" id="GO:0005737">
    <property type="term" value="C:cytoplasm"/>
    <property type="evidence" value="ECO:0000318"/>
    <property type="project" value="GO_Central"/>
</dbReference>
<evidence type="ECO:0000259" key="12">
    <source>
        <dbReference type="Pfam" id="PF20922"/>
    </source>
</evidence>
<dbReference type="OrthoDB" id="311633at2759"/>
<dbReference type="GO" id="GO:0051539">
    <property type="term" value="F:4 iron, 4 sulfur cluster binding"/>
    <property type="evidence" value="ECO:0007669"/>
    <property type="project" value="UniProtKB-KW"/>
</dbReference>
<dbReference type="FunFam" id="3.40.50.150:FF:000968">
    <property type="match status" value="1"/>
</dbReference>
<accession>A0A7M7RED2</accession>
<feature type="binding site" evidence="10">
    <location>
        <position position="254"/>
    </location>
    <ligand>
        <name>[2Fe-2S] cluster</name>
        <dbReference type="ChEBI" id="CHEBI:190135"/>
    </ligand>
</feature>
<comment type="cofactor">
    <cofactor evidence="1 10">
        <name>[4Fe-4S] cluster</name>
        <dbReference type="ChEBI" id="CHEBI:49883"/>
    </cofactor>
</comment>
<organism evidence="13 14">
    <name type="scientific">Strongylocentrotus purpuratus</name>
    <name type="common">Purple sea urchin</name>
    <dbReference type="NCBI Taxonomy" id="7668"/>
    <lineage>
        <taxon>Eukaryota</taxon>
        <taxon>Metazoa</taxon>
        <taxon>Echinodermata</taxon>
        <taxon>Eleutherozoa</taxon>
        <taxon>Echinozoa</taxon>
        <taxon>Echinoidea</taxon>
        <taxon>Euechinoidea</taxon>
        <taxon>Echinacea</taxon>
        <taxon>Camarodonta</taxon>
        <taxon>Echinidea</taxon>
        <taxon>Strongylocentrotidae</taxon>
        <taxon>Strongylocentrotus</taxon>
    </lineage>
</organism>
<keyword evidence="4 10" id="KW-0963">Cytoplasm</keyword>
<comment type="subcellular location">
    <subcellularLocation>
        <location evidence="10">Cytoplasm</location>
    </subcellularLocation>
    <subcellularLocation>
        <location evidence="10">Mitochondrion intermembrane space</location>
    </subcellularLocation>
</comment>
<proteinExistence type="inferred from homology"/>
<sequence length="329" mass="35244">MNSESEALLLRNLTVRQVQASSKMEDKVSTGQRVLVVWSQGQSPEQIKEVVERLSSKVSQSGRVQVENDERITMSSHAASSFDVALVGAIKPSSQTNSFETLAEIARILKPKGQLLLREPVTESENGNGIRTAAKLGSALKLSGFINVNQNAVEDAELASIAQSRNMTEVDGLRMVEVSCSKPDFEVGSTAALPLSFAPKAKPEPAKKSNDVAKVWTLSAFDMADDDVDIIDSDALLEEEDLMKPDPESLKATCGPNSGKRKACKNCSCGFAEELEQGKPAKAKSVTSSCGSCYLGDAFRCSTCPYLGMPAFKSGEKIALSSRQLNADA</sequence>
<evidence type="ECO:0000256" key="9">
    <source>
        <dbReference type="ARBA" id="ARBA00023128"/>
    </source>
</evidence>
<dbReference type="InterPro" id="IPR029063">
    <property type="entry name" value="SAM-dependent_MTases_sf"/>
</dbReference>
<dbReference type="GeneID" id="579077"/>
<feature type="binding site" evidence="10">
    <location>
        <position position="290"/>
    </location>
    <ligand>
        <name>[4Fe-4S] cluster</name>
        <dbReference type="ChEBI" id="CHEBI:49883"/>
    </ligand>
</feature>
<evidence type="ECO:0000313" key="13">
    <source>
        <dbReference type="EnsemblMetazoa" id="XP_784304"/>
    </source>
</evidence>
<feature type="short sequence motif" description="Cx2C motif 1" evidence="10">
    <location>
        <begin position="290"/>
        <end position="293"/>
    </location>
</feature>
<dbReference type="OMA" id="GFINCRE"/>
<name>A0A7M7RED2_STRPU</name>
<dbReference type="Pfam" id="PF20922">
    <property type="entry name" value="Anamorsin_N"/>
    <property type="match status" value="1"/>
</dbReference>
<dbReference type="GO" id="GO:0016226">
    <property type="term" value="P:iron-sulfur cluster assembly"/>
    <property type="evidence" value="ECO:0000318"/>
    <property type="project" value="GO_Central"/>
</dbReference>
<evidence type="ECO:0000256" key="7">
    <source>
        <dbReference type="ARBA" id="ARBA00023004"/>
    </source>
</evidence>
<protein>
    <recommendedName>
        <fullName evidence="10">Anamorsin homolog</fullName>
    </recommendedName>
    <alternativeName>
        <fullName evidence="10">Fe-S cluster assembly protein DRE2 homolog</fullName>
    </alternativeName>
</protein>
<comment type="subunit">
    <text evidence="10">Monomer.</text>
</comment>
<evidence type="ECO:0000256" key="1">
    <source>
        <dbReference type="ARBA" id="ARBA00001966"/>
    </source>
</evidence>
<comment type="function">
    <text evidence="10">Component of the cytosolic iron-sulfur (Fe-S) protein assembly (CIA) machinery. Required for the maturation of extramitochondrial Fe-S proteins. Part of an electron transfer chain functioning in an early step of cytosolic Fe-S biogenesis, facilitating the de novo assembly of a [4Fe-4S] cluster on the cytosolic Fe-S scaffold complex. Electrons are transferred from NADPH via a FAD- and FMN-containing diflavin oxidoreductase. Together with the diflavin oxidoreductase, also required for the assembly of the diferric tyrosyl radical cofactor of ribonucleotide reductase (RNR), probably by providing electrons for reduction during radical cofactor maturation in the catalytic small subunit.</text>
</comment>
<dbReference type="HAMAP" id="MF_03115">
    <property type="entry name" value="Anamorsin"/>
    <property type="match status" value="1"/>
</dbReference>
<reference evidence="14" key="1">
    <citation type="submission" date="2015-02" db="EMBL/GenBank/DDBJ databases">
        <title>Genome sequencing for Strongylocentrotus purpuratus.</title>
        <authorList>
            <person name="Murali S."/>
            <person name="Liu Y."/>
            <person name="Vee V."/>
            <person name="English A."/>
            <person name="Wang M."/>
            <person name="Skinner E."/>
            <person name="Han Y."/>
            <person name="Muzny D.M."/>
            <person name="Worley K.C."/>
            <person name="Gibbs R.A."/>
        </authorList>
    </citation>
    <scope>NUCLEOTIDE SEQUENCE</scope>
</reference>
<evidence type="ECO:0000256" key="4">
    <source>
        <dbReference type="ARBA" id="ARBA00022490"/>
    </source>
</evidence>
<keyword evidence="14" id="KW-1185">Reference proteome</keyword>
<evidence type="ECO:0000256" key="10">
    <source>
        <dbReference type="HAMAP-Rule" id="MF_03115"/>
    </source>
</evidence>
<feature type="binding site" evidence="10">
    <location>
        <position position="293"/>
    </location>
    <ligand>
        <name>[4Fe-4S] cluster</name>
        <dbReference type="ChEBI" id="CHEBI:49883"/>
    </ligand>
</feature>
<dbReference type="GO" id="GO:0009055">
    <property type="term" value="F:electron transfer activity"/>
    <property type="evidence" value="ECO:0007669"/>
    <property type="project" value="UniProtKB-UniRule"/>
</dbReference>
<feature type="binding site" evidence="10">
    <location>
        <position position="301"/>
    </location>
    <ligand>
        <name>[4Fe-4S] cluster</name>
        <dbReference type="ChEBI" id="CHEBI:49883"/>
    </ligand>
</feature>
<feature type="binding site" evidence="10">
    <location>
        <position position="264"/>
    </location>
    <ligand>
        <name>[2Fe-2S] cluster</name>
        <dbReference type="ChEBI" id="CHEBI:190135"/>
    </ligand>
</feature>
<feature type="binding site" evidence="10">
    <location>
        <position position="267"/>
    </location>
    <ligand>
        <name>[2Fe-2S] cluster</name>
        <dbReference type="ChEBI" id="CHEBI:190135"/>
    </ligand>
</feature>
<dbReference type="PANTHER" id="PTHR13273:SF14">
    <property type="entry name" value="ANAMORSIN"/>
    <property type="match status" value="1"/>
</dbReference>
<dbReference type="PANTHER" id="PTHR13273">
    <property type="entry name" value="ANAMORSIN"/>
    <property type="match status" value="1"/>
</dbReference>
<dbReference type="InParanoid" id="A0A7M7RED2"/>
<dbReference type="RefSeq" id="XP_784304.2">
    <property type="nucleotide sequence ID" value="XM_779211.5"/>
</dbReference>
<dbReference type="CTD" id="57019"/>
<reference evidence="13" key="2">
    <citation type="submission" date="2021-01" db="UniProtKB">
        <authorList>
            <consortium name="EnsemblMetazoa"/>
        </authorList>
    </citation>
    <scope>IDENTIFICATION</scope>
</reference>
<keyword evidence="7 10" id="KW-0408">Iron</keyword>
<dbReference type="GO" id="GO:0051537">
    <property type="term" value="F:2 iron, 2 sulfur cluster binding"/>
    <property type="evidence" value="ECO:0007669"/>
    <property type="project" value="UniProtKB-UniRule"/>
</dbReference>
<dbReference type="Gene3D" id="3.40.50.150">
    <property type="entry name" value="Vaccinia Virus protein VP39"/>
    <property type="match status" value="1"/>
</dbReference>
<evidence type="ECO:0000256" key="8">
    <source>
        <dbReference type="ARBA" id="ARBA00023014"/>
    </source>
</evidence>
<feature type="region of interest" description="Fe-S binding site B" evidence="10">
    <location>
        <begin position="290"/>
        <end position="304"/>
    </location>
</feature>
<evidence type="ECO:0000313" key="14">
    <source>
        <dbReference type="Proteomes" id="UP000007110"/>
    </source>
</evidence>
<dbReference type="AlphaFoldDB" id="A0A7M7RED2"/>
<feature type="short sequence motif" description="Cx2C motif 2" evidence="10">
    <location>
        <begin position="301"/>
        <end position="304"/>
    </location>
</feature>
<dbReference type="Proteomes" id="UP000007110">
    <property type="component" value="Unassembled WGS sequence"/>
</dbReference>
<dbReference type="InterPro" id="IPR049011">
    <property type="entry name" value="Anamorsin_N_metazoan"/>
</dbReference>
<keyword evidence="6 10" id="KW-0479">Metal-binding</keyword>
<feature type="binding site" evidence="10">
    <location>
        <position position="269"/>
    </location>
    <ligand>
        <name>[2Fe-2S] cluster</name>
        <dbReference type="ChEBI" id="CHEBI:190135"/>
    </ligand>
</feature>
<evidence type="ECO:0000256" key="2">
    <source>
        <dbReference type="ARBA" id="ARBA00008169"/>
    </source>
</evidence>
<keyword evidence="5 10" id="KW-0001">2Fe-2S</keyword>
<dbReference type="InterPro" id="IPR046408">
    <property type="entry name" value="CIAPIN1"/>
</dbReference>
<dbReference type="InterPro" id="IPR007785">
    <property type="entry name" value="Anamorsin"/>
</dbReference>
<dbReference type="Pfam" id="PF05093">
    <property type="entry name" value="CIAPIN1"/>
    <property type="match status" value="1"/>
</dbReference>
<feature type="domain" description="Anamorsin N-terminal" evidence="12">
    <location>
        <begin position="31"/>
        <end position="189"/>
    </location>
</feature>
<dbReference type="FunCoup" id="A0A7M7RED2">
    <property type="interactions" value="1682"/>
</dbReference>
<evidence type="ECO:0000256" key="5">
    <source>
        <dbReference type="ARBA" id="ARBA00022714"/>
    </source>
</evidence>
<dbReference type="GO" id="GO:0046872">
    <property type="term" value="F:metal ion binding"/>
    <property type="evidence" value="ECO:0007669"/>
    <property type="project" value="UniProtKB-KW"/>
</dbReference>
<comment type="caution">
    <text evidence="10">Lacks conserved residue(s) required for the propagation of feature annotation.</text>
</comment>
<feature type="binding site" evidence="10">
    <location>
        <position position="304"/>
    </location>
    <ligand>
        <name>[4Fe-4S] cluster</name>
        <dbReference type="ChEBI" id="CHEBI:49883"/>
    </ligand>
</feature>
<comment type="similarity">
    <text evidence="2 10">Belongs to the anamorsin family.</text>
</comment>
<comment type="domain">
    <text evidence="10">The C-terminal domain binds 2 Fe-S clusters but is otherwise mostly in an intrinsically disordered conformation.</text>
</comment>
<keyword evidence="9 10" id="KW-0496">Mitochondrion</keyword>
<comment type="domain">
    <text evidence="10">The N-terminal domain has structural similarity with S-adenosyl-L-methionine-dependent methyltransferases, but does not bind S-adenosyl-L-methionine. It is required for correct assembly of the 2 Fe-S clusters.</text>
</comment>
<keyword evidence="8 10" id="KW-0411">Iron-sulfur</keyword>
<evidence type="ECO:0000259" key="11">
    <source>
        <dbReference type="Pfam" id="PF05093"/>
    </source>
</evidence>
<evidence type="ECO:0000256" key="3">
    <source>
        <dbReference type="ARBA" id="ARBA00022485"/>
    </source>
</evidence>